<protein>
    <submittedName>
        <fullName evidence="7">ABC transporter permease</fullName>
    </submittedName>
</protein>
<evidence type="ECO:0000256" key="2">
    <source>
        <dbReference type="ARBA" id="ARBA00022692"/>
    </source>
</evidence>
<feature type="transmembrane region" description="Helical" evidence="5">
    <location>
        <begin position="224"/>
        <end position="249"/>
    </location>
</feature>
<reference evidence="7" key="2">
    <citation type="submission" date="2022-04" db="EMBL/GenBank/DDBJ databases">
        <title>Antimicrobial genetic elements in methicillin-resistant Macrococcus armenti.</title>
        <authorList>
            <person name="Keller J.E."/>
            <person name="Schwendener S."/>
            <person name="Pantucek R."/>
            <person name="Perreten V."/>
        </authorList>
    </citation>
    <scope>NUCLEOTIDE SEQUENCE</scope>
    <source>
        <strain evidence="7">CCM 2609</strain>
    </source>
</reference>
<dbReference type="Proteomes" id="UP000830343">
    <property type="component" value="Chromosome"/>
</dbReference>
<evidence type="ECO:0000256" key="5">
    <source>
        <dbReference type="SAM" id="Phobius"/>
    </source>
</evidence>
<evidence type="ECO:0000256" key="1">
    <source>
        <dbReference type="ARBA" id="ARBA00004141"/>
    </source>
</evidence>
<evidence type="ECO:0000259" key="6">
    <source>
        <dbReference type="Pfam" id="PF12698"/>
    </source>
</evidence>
<dbReference type="RefSeq" id="WP_243365937.1">
    <property type="nucleotide sequence ID" value="NZ_CP094348.1"/>
</dbReference>
<name>A0ABY3ZUQ8_9STAP</name>
<feature type="transmembrane region" description="Helical" evidence="5">
    <location>
        <begin position="255"/>
        <end position="279"/>
    </location>
</feature>
<evidence type="ECO:0000256" key="4">
    <source>
        <dbReference type="ARBA" id="ARBA00023136"/>
    </source>
</evidence>
<feature type="transmembrane region" description="Helical" evidence="5">
    <location>
        <begin position="15"/>
        <end position="33"/>
    </location>
</feature>
<dbReference type="Pfam" id="PF12698">
    <property type="entry name" value="ABC2_membrane_3"/>
    <property type="match status" value="1"/>
</dbReference>
<organism evidence="7 8">
    <name type="scientific">Macrococcus armenti</name>
    <dbReference type="NCBI Taxonomy" id="2875764"/>
    <lineage>
        <taxon>Bacteria</taxon>
        <taxon>Bacillati</taxon>
        <taxon>Bacillota</taxon>
        <taxon>Bacilli</taxon>
        <taxon>Bacillales</taxon>
        <taxon>Staphylococcaceae</taxon>
        <taxon>Macrococcus</taxon>
    </lineage>
</organism>
<evidence type="ECO:0000313" key="7">
    <source>
        <dbReference type="EMBL" id="UOB20628.1"/>
    </source>
</evidence>
<gene>
    <name evidence="7" type="ORF">MRZ06_00660</name>
</gene>
<feature type="transmembrane region" description="Helical" evidence="5">
    <location>
        <begin position="184"/>
        <end position="203"/>
    </location>
</feature>
<evidence type="ECO:0000313" key="8">
    <source>
        <dbReference type="Proteomes" id="UP000830343"/>
    </source>
</evidence>
<feature type="transmembrane region" description="Helical" evidence="5">
    <location>
        <begin position="286"/>
        <end position="305"/>
    </location>
</feature>
<evidence type="ECO:0000256" key="3">
    <source>
        <dbReference type="ARBA" id="ARBA00022989"/>
    </source>
</evidence>
<dbReference type="InterPro" id="IPR013525">
    <property type="entry name" value="ABC2_TM"/>
</dbReference>
<proteinExistence type="predicted"/>
<keyword evidence="8" id="KW-1185">Reference proteome</keyword>
<accession>A0ABY3ZUQ8</accession>
<dbReference type="Gene3D" id="3.40.1710.10">
    <property type="entry name" value="abc type-2 transporter like domain"/>
    <property type="match status" value="1"/>
</dbReference>
<keyword evidence="2 5" id="KW-0812">Transmembrane</keyword>
<keyword evidence="4 5" id="KW-0472">Membrane</keyword>
<comment type="subcellular location">
    <subcellularLocation>
        <location evidence="1">Membrane</location>
        <topology evidence="1">Multi-pass membrane protein</topology>
    </subcellularLocation>
</comment>
<sequence length="306" mass="35187">MKPLLQLVVLRQWKAYISIICMLLVVLFSLQWIHSTMNQVFSMPIAVQDLNDSAESQKIIKTIEAAPFVNVKEINRDEAYIEDVIKKKEAIVSLTIPEDFSEKLSKHQMREAIKLYYRDDFIGSIAQEIVSKSLYEIQIPYIVKKYVDKNEQVSIKEAIVTYEKETPNSKIKQFAANKAQSHSVSMNAIVSLILLFSSVQILLHKHIAQHAPLTRMFMFPSMRIKYHIVYIIVHVLILLMSIIGASILLQESMNITFYIICALLLCVYEFGLSAILIYIKTISHKMFMTVTFALTIVIIFNLIMFG</sequence>
<reference evidence="7" key="1">
    <citation type="submission" date="2022-03" db="EMBL/GenBank/DDBJ databases">
        <authorList>
            <person name="Vrbovska V."/>
            <person name="Kovarovic V."/>
            <person name="Botka T."/>
            <person name="Pantucek R."/>
        </authorList>
    </citation>
    <scope>NUCLEOTIDE SEQUENCE</scope>
    <source>
        <strain evidence="7">CCM 2609</strain>
    </source>
</reference>
<dbReference type="EMBL" id="CP094348">
    <property type="protein sequence ID" value="UOB20628.1"/>
    <property type="molecule type" value="Genomic_DNA"/>
</dbReference>
<feature type="domain" description="ABC-2 type transporter transmembrane" evidence="6">
    <location>
        <begin position="17"/>
        <end position="305"/>
    </location>
</feature>
<keyword evidence="3 5" id="KW-1133">Transmembrane helix</keyword>